<feature type="transmembrane region" description="Helical" evidence="1">
    <location>
        <begin position="215"/>
        <end position="236"/>
    </location>
</feature>
<keyword evidence="1" id="KW-0472">Membrane</keyword>
<evidence type="ECO:0000313" key="2">
    <source>
        <dbReference type="EMBL" id="RWY40057.1"/>
    </source>
</evidence>
<dbReference type="NCBIfam" id="NF010616">
    <property type="entry name" value="PRK14013.2-2"/>
    <property type="match status" value="1"/>
</dbReference>
<feature type="transmembrane region" description="Helical" evidence="1">
    <location>
        <begin position="21"/>
        <end position="38"/>
    </location>
</feature>
<feature type="transmembrane region" description="Helical" evidence="1">
    <location>
        <begin position="44"/>
        <end position="66"/>
    </location>
</feature>
<dbReference type="AlphaFoldDB" id="A0A3S3UTE6"/>
<dbReference type="PANTHER" id="PTHR30238">
    <property type="entry name" value="MEMBRANE BOUND PREDICTED REDOX MODULATOR"/>
    <property type="match status" value="1"/>
</dbReference>
<comment type="caution">
    <text evidence="2">The sequence shown here is derived from an EMBL/GenBank/DDBJ whole genome shotgun (WGS) entry which is preliminary data.</text>
</comment>
<gene>
    <name evidence="2" type="ORF">EP867_12365</name>
</gene>
<dbReference type="RefSeq" id="WP_128489669.1">
    <property type="nucleotide sequence ID" value="NZ_JBHLXB010000022.1"/>
</dbReference>
<organism evidence="2 3">
    <name type="scientific">Falsigemmobacter intermedius</name>
    <dbReference type="NCBI Taxonomy" id="1553448"/>
    <lineage>
        <taxon>Bacteria</taxon>
        <taxon>Pseudomonadati</taxon>
        <taxon>Pseudomonadota</taxon>
        <taxon>Alphaproteobacteria</taxon>
        <taxon>Rhodobacterales</taxon>
        <taxon>Paracoccaceae</taxon>
        <taxon>Falsigemmobacter</taxon>
    </lineage>
</organism>
<reference evidence="2 3" key="1">
    <citation type="journal article" date="2015" name="Int. J. Syst. Evol. Microbiol.">
        <title>Gemmobacter intermedius sp. nov., isolated from a white stork (Ciconia ciconia).</title>
        <authorList>
            <person name="Kampfer P."/>
            <person name="Jerzak L."/>
            <person name="Wilharm G."/>
            <person name="Golke J."/>
            <person name="Busse H.J."/>
            <person name="Glaeser S.P."/>
        </authorList>
    </citation>
    <scope>NUCLEOTIDE SEQUENCE [LARGE SCALE GENOMIC DNA]</scope>
    <source>
        <strain evidence="2 3">119/4</strain>
    </source>
</reference>
<dbReference type="OrthoDB" id="8533002at2"/>
<feature type="transmembrane region" description="Helical" evidence="1">
    <location>
        <begin position="87"/>
        <end position="112"/>
    </location>
</feature>
<sequence>MSHKTSLQAGSDKPLLSYLKWALITTVLGLALGAWLGWETTGTVSGMLTVFFICAVLAVLEISLSFDNAIVNANKLKDMTPEWQHRFLTWGLLIAVFGMRIVFPLLIVVIAANVGPWTALVMAATDPDQYSQIMMDAHLPIAAFGGTFLMMVALSFFFNHEKDIHWVRWLEEKAASYSSVKGIEIAVVLIIMMIFSKIIAGSDDPKLGPVAANTFFYSAIWGLLTFLLVEVLGGILDRSQQMLEGAAKGGLGAFLYLEVLDASFSFDGVIGAFALTSNLFVIAIGLGIGAMYVRSMTIMLVEKGTLTEYRFLEHGAFYAILILSVIMYVQSLVHIPEVITGMGGAALIGVALWSSIRWNRVHGSDE</sequence>
<dbReference type="EMBL" id="SBLC01000017">
    <property type="protein sequence ID" value="RWY40057.1"/>
    <property type="molecule type" value="Genomic_DNA"/>
</dbReference>
<feature type="transmembrane region" description="Helical" evidence="1">
    <location>
        <begin position="179"/>
        <end position="200"/>
    </location>
</feature>
<dbReference type="Pfam" id="PF04332">
    <property type="entry name" value="DUF475"/>
    <property type="match status" value="1"/>
</dbReference>
<feature type="transmembrane region" description="Helical" evidence="1">
    <location>
        <begin position="339"/>
        <end position="356"/>
    </location>
</feature>
<dbReference type="InterPro" id="IPR007427">
    <property type="entry name" value="DUF475"/>
</dbReference>
<dbReference type="Proteomes" id="UP000287168">
    <property type="component" value="Unassembled WGS sequence"/>
</dbReference>
<proteinExistence type="predicted"/>
<accession>A0A3S3UTE6</accession>
<dbReference type="PANTHER" id="PTHR30238:SF4">
    <property type="entry name" value="SLL1022 PROTEIN"/>
    <property type="match status" value="1"/>
</dbReference>
<keyword evidence="3" id="KW-1185">Reference proteome</keyword>
<feature type="transmembrane region" description="Helical" evidence="1">
    <location>
        <begin position="137"/>
        <end position="158"/>
    </location>
</feature>
<protein>
    <submittedName>
        <fullName evidence="2">DUF475 domain-containing protein</fullName>
    </submittedName>
</protein>
<name>A0A3S3UTE6_9RHOB</name>
<keyword evidence="1" id="KW-1133">Transmembrane helix</keyword>
<keyword evidence="1" id="KW-0812">Transmembrane</keyword>
<feature type="transmembrane region" description="Helical" evidence="1">
    <location>
        <begin position="315"/>
        <end position="333"/>
    </location>
</feature>
<dbReference type="NCBIfam" id="NF010620">
    <property type="entry name" value="PRK14013.2-6"/>
    <property type="match status" value="1"/>
</dbReference>
<feature type="transmembrane region" description="Helical" evidence="1">
    <location>
        <begin position="272"/>
        <end position="294"/>
    </location>
</feature>
<evidence type="ECO:0000313" key="3">
    <source>
        <dbReference type="Proteomes" id="UP000287168"/>
    </source>
</evidence>
<evidence type="ECO:0000256" key="1">
    <source>
        <dbReference type="SAM" id="Phobius"/>
    </source>
</evidence>
<feature type="transmembrane region" description="Helical" evidence="1">
    <location>
        <begin position="248"/>
        <end position="266"/>
    </location>
</feature>